<evidence type="ECO:0008006" key="4">
    <source>
        <dbReference type="Google" id="ProtNLM"/>
    </source>
</evidence>
<sequence>MTRETYEIVEHADGWAYKANGSFSETFATREQARAAAERAAREQRAPGDDVEIEYEDAQGNWRVEHSPGGDRPTTDVKD</sequence>
<reference evidence="2 3" key="1">
    <citation type="submission" date="2017-08" db="EMBL/GenBank/DDBJ databases">
        <title>Infants hospitalized years apart are colonized by the same room-sourced microbial strains.</title>
        <authorList>
            <person name="Brooks B."/>
            <person name="Olm M.R."/>
            <person name="Firek B.A."/>
            <person name="Baker R."/>
            <person name="Thomas B.C."/>
            <person name="Morowitz M.J."/>
            <person name="Banfield J.F."/>
        </authorList>
    </citation>
    <scope>NUCLEOTIDE SEQUENCE [LARGE SCALE GENOMIC DNA]</scope>
    <source>
        <strain evidence="2">S2_005_003_R2_43</strain>
    </source>
</reference>
<dbReference type="Pfam" id="PF09954">
    <property type="entry name" value="DUF2188"/>
    <property type="match status" value="1"/>
</dbReference>
<feature type="compositionally biased region" description="Basic and acidic residues" evidence="1">
    <location>
        <begin position="63"/>
        <end position="79"/>
    </location>
</feature>
<name>A0A2W5MU13_ANCNO</name>
<dbReference type="AlphaFoldDB" id="A0A2W5MU13"/>
<accession>A0A2W5MU13</accession>
<feature type="compositionally biased region" description="Basic and acidic residues" evidence="1">
    <location>
        <begin position="34"/>
        <end position="48"/>
    </location>
</feature>
<evidence type="ECO:0000313" key="3">
    <source>
        <dbReference type="Proteomes" id="UP000249577"/>
    </source>
</evidence>
<organism evidence="2 3">
    <name type="scientific">Ancylobacter novellus</name>
    <name type="common">Thiobacillus novellus</name>
    <dbReference type="NCBI Taxonomy" id="921"/>
    <lineage>
        <taxon>Bacteria</taxon>
        <taxon>Pseudomonadati</taxon>
        <taxon>Pseudomonadota</taxon>
        <taxon>Alphaproteobacteria</taxon>
        <taxon>Hyphomicrobiales</taxon>
        <taxon>Xanthobacteraceae</taxon>
        <taxon>Ancylobacter</taxon>
    </lineage>
</organism>
<evidence type="ECO:0000313" key="2">
    <source>
        <dbReference type="EMBL" id="PZQ17160.1"/>
    </source>
</evidence>
<dbReference type="EMBL" id="QFPN01000003">
    <property type="protein sequence ID" value="PZQ17160.1"/>
    <property type="molecule type" value="Genomic_DNA"/>
</dbReference>
<dbReference type="Proteomes" id="UP000249577">
    <property type="component" value="Unassembled WGS sequence"/>
</dbReference>
<comment type="caution">
    <text evidence="2">The sequence shown here is derived from an EMBL/GenBank/DDBJ whole genome shotgun (WGS) entry which is preliminary data.</text>
</comment>
<protein>
    <recommendedName>
        <fullName evidence="4">DUF2188 domain-containing protein</fullName>
    </recommendedName>
</protein>
<feature type="region of interest" description="Disordered" evidence="1">
    <location>
        <begin position="34"/>
        <end position="79"/>
    </location>
</feature>
<gene>
    <name evidence="2" type="ORF">DI565_07255</name>
</gene>
<proteinExistence type="predicted"/>
<evidence type="ECO:0000256" key="1">
    <source>
        <dbReference type="SAM" id="MobiDB-lite"/>
    </source>
</evidence>
<dbReference type="InterPro" id="IPR018691">
    <property type="entry name" value="DUF2188"/>
</dbReference>